<dbReference type="Proteomes" id="UP001317532">
    <property type="component" value="Chromosome"/>
</dbReference>
<dbReference type="Pfam" id="PF25963">
    <property type="entry name" value="Beta-barrel_AAEA"/>
    <property type="match status" value="1"/>
</dbReference>
<evidence type="ECO:0000256" key="6">
    <source>
        <dbReference type="SAM" id="MobiDB-lite"/>
    </source>
</evidence>
<dbReference type="PANTHER" id="PTHR30386:SF26">
    <property type="entry name" value="TRANSPORT PROTEIN COMB"/>
    <property type="match status" value="1"/>
</dbReference>
<evidence type="ECO:0000256" key="4">
    <source>
        <dbReference type="ARBA" id="ARBA00022989"/>
    </source>
</evidence>
<dbReference type="PANTHER" id="PTHR30386">
    <property type="entry name" value="MEMBRANE FUSION SUBUNIT OF EMRAB-TOLC MULTIDRUG EFFLUX PUMP"/>
    <property type="match status" value="1"/>
</dbReference>
<proteinExistence type="inferred from homology"/>
<dbReference type="Gene3D" id="1.10.287.470">
    <property type="entry name" value="Helix hairpin bin"/>
    <property type="match status" value="1"/>
</dbReference>
<dbReference type="KEGG" id="vab:WPS_26650"/>
<dbReference type="InterPro" id="IPR058634">
    <property type="entry name" value="AaeA-lik-b-barrel"/>
</dbReference>
<keyword evidence="9" id="KW-1185">Reference proteome</keyword>
<evidence type="ECO:0000256" key="5">
    <source>
        <dbReference type="ARBA" id="ARBA00023136"/>
    </source>
</evidence>
<dbReference type="Gene3D" id="2.40.30.170">
    <property type="match status" value="1"/>
</dbReference>
<dbReference type="Gene3D" id="2.40.50.100">
    <property type="match status" value="1"/>
</dbReference>
<dbReference type="GO" id="GO:0055085">
    <property type="term" value="P:transmembrane transport"/>
    <property type="evidence" value="ECO:0007669"/>
    <property type="project" value="InterPro"/>
</dbReference>
<dbReference type="EMBL" id="AP025523">
    <property type="protein sequence ID" value="BDE07389.1"/>
    <property type="molecule type" value="Genomic_DNA"/>
</dbReference>
<dbReference type="PRINTS" id="PR01490">
    <property type="entry name" value="RTXTOXIND"/>
</dbReference>
<accession>A0AAN1XYN9</accession>
<feature type="region of interest" description="Disordered" evidence="6">
    <location>
        <begin position="409"/>
        <end position="430"/>
    </location>
</feature>
<evidence type="ECO:0000259" key="7">
    <source>
        <dbReference type="Pfam" id="PF25963"/>
    </source>
</evidence>
<organism evidence="8 9">
    <name type="scientific">Vulcanimicrobium alpinum</name>
    <dbReference type="NCBI Taxonomy" id="3016050"/>
    <lineage>
        <taxon>Bacteria</taxon>
        <taxon>Bacillati</taxon>
        <taxon>Vulcanimicrobiota</taxon>
        <taxon>Vulcanimicrobiia</taxon>
        <taxon>Vulcanimicrobiales</taxon>
        <taxon>Vulcanimicrobiaceae</taxon>
        <taxon>Vulcanimicrobium</taxon>
    </lineage>
</organism>
<keyword evidence="5" id="KW-0472">Membrane</keyword>
<keyword evidence="3" id="KW-0812">Transmembrane</keyword>
<comment type="similarity">
    <text evidence="2">Belongs to the membrane fusion protein (MFP) (TC 8.A.1) family.</text>
</comment>
<dbReference type="GO" id="GO:0016020">
    <property type="term" value="C:membrane"/>
    <property type="evidence" value="ECO:0007669"/>
    <property type="project" value="UniProtKB-SubCell"/>
</dbReference>
<keyword evidence="4" id="KW-1133">Transmembrane helix</keyword>
<name>A0AAN1XYN9_UNVUL</name>
<dbReference type="RefSeq" id="WP_317994983.1">
    <property type="nucleotide sequence ID" value="NZ_AP025523.1"/>
</dbReference>
<gene>
    <name evidence="8" type="primary">emrA</name>
    <name evidence="8" type="ORF">WPS_26650</name>
</gene>
<evidence type="ECO:0000256" key="3">
    <source>
        <dbReference type="ARBA" id="ARBA00022692"/>
    </source>
</evidence>
<reference evidence="8 9" key="1">
    <citation type="journal article" date="2022" name="ISME Commun">
        <title>Vulcanimicrobium alpinus gen. nov. sp. nov., the first cultivated representative of the candidate phylum 'Eremiobacterota', is a metabolically versatile aerobic anoxygenic phototroph.</title>
        <authorList>
            <person name="Yabe S."/>
            <person name="Muto K."/>
            <person name="Abe K."/>
            <person name="Yokota A."/>
            <person name="Staudigel H."/>
            <person name="Tebo B.M."/>
        </authorList>
    </citation>
    <scope>NUCLEOTIDE SEQUENCE [LARGE SCALE GENOMIC DNA]</scope>
    <source>
        <strain evidence="8 9">WC8-2</strain>
    </source>
</reference>
<evidence type="ECO:0000256" key="1">
    <source>
        <dbReference type="ARBA" id="ARBA00004167"/>
    </source>
</evidence>
<comment type="subcellular location">
    <subcellularLocation>
        <location evidence="1">Membrane</location>
        <topology evidence="1">Single-pass membrane protein</topology>
    </subcellularLocation>
</comment>
<dbReference type="InterPro" id="IPR050739">
    <property type="entry name" value="MFP"/>
</dbReference>
<feature type="domain" description="p-hydroxybenzoic acid efflux pump subunit AaeA-like beta-barrel" evidence="7">
    <location>
        <begin position="336"/>
        <end position="424"/>
    </location>
</feature>
<sequence length="430" mass="45316">MSRRRIASLAAAGAIVLGLLVWGVPAIVYAAAHETTDDAQVDTDVVTVTSKIAERVDAILIDTNQPVRKGQLLIRLDDRDERRRLAQQRATLAAQRASAGAAAVTVDYTRETQSAQNLENGGGVRSARASVVSATRQLAGSATQVEIDRATLAQAEAQRATAAAGLPAALAAEAKARDDFARSRELLGNGDVSAAQFEADRSVYVAARSQAAQARSTLAAADAAAQAARARVQASLINVRLARAAVDAQNGSLSTAQGRLRESDAPSRIATQAANAQAVAAQVETALENVRSAEDQLGYTEVRSPVDGTIGQKAVEVGASVAPGQSLLTIIPAHKLFITANYKETQIERMRLGADADVRIDAYPHRVFHGRVVALGPASQNTYALVPAQNASGNFVKITQRIPVRIKVDDEDPHDPLRPGMSAVPSVRIR</sequence>
<protein>
    <submittedName>
        <fullName evidence="8">RND transporter</fullName>
    </submittedName>
</protein>
<evidence type="ECO:0000313" key="8">
    <source>
        <dbReference type="EMBL" id="BDE07389.1"/>
    </source>
</evidence>
<evidence type="ECO:0000313" key="9">
    <source>
        <dbReference type="Proteomes" id="UP001317532"/>
    </source>
</evidence>
<dbReference type="AlphaFoldDB" id="A0AAN1XYN9"/>
<evidence type="ECO:0000256" key="2">
    <source>
        <dbReference type="ARBA" id="ARBA00009477"/>
    </source>
</evidence>